<dbReference type="InterPro" id="IPR011625">
    <property type="entry name" value="A2M_N_BRD"/>
</dbReference>
<feature type="region of interest" description="Disordered" evidence="1">
    <location>
        <begin position="270"/>
        <end position="322"/>
    </location>
</feature>
<name>A0AAV4CXT4_9GAST</name>
<evidence type="ECO:0000256" key="1">
    <source>
        <dbReference type="SAM" id="MobiDB-lite"/>
    </source>
</evidence>
<organism evidence="3 4">
    <name type="scientific">Plakobranchus ocellatus</name>
    <dbReference type="NCBI Taxonomy" id="259542"/>
    <lineage>
        <taxon>Eukaryota</taxon>
        <taxon>Metazoa</taxon>
        <taxon>Spiralia</taxon>
        <taxon>Lophotrochozoa</taxon>
        <taxon>Mollusca</taxon>
        <taxon>Gastropoda</taxon>
        <taxon>Heterobranchia</taxon>
        <taxon>Euthyneura</taxon>
        <taxon>Panpulmonata</taxon>
        <taxon>Sacoglossa</taxon>
        <taxon>Placobranchoidea</taxon>
        <taxon>Plakobranchidae</taxon>
        <taxon>Plakobranchus</taxon>
    </lineage>
</organism>
<accession>A0AAV4CXT4</accession>
<proteinExistence type="predicted"/>
<dbReference type="EMBL" id="BLXT01007134">
    <property type="protein sequence ID" value="GFO36722.1"/>
    <property type="molecule type" value="Genomic_DNA"/>
</dbReference>
<dbReference type="Pfam" id="PF07703">
    <property type="entry name" value="A2M_BRD"/>
    <property type="match status" value="1"/>
</dbReference>
<gene>
    <name evidence="3" type="ORF">PoB_006322700</name>
</gene>
<dbReference type="AlphaFoldDB" id="A0AAV4CXT4"/>
<dbReference type="Proteomes" id="UP000735302">
    <property type="component" value="Unassembled WGS sequence"/>
</dbReference>
<evidence type="ECO:0000313" key="3">
    <source>
        <dbReference type="EMBL" id="GFO36722.1"/>
    </source>
</evidence>
<sequence>MSLHSGTGRGGDELCRDVIETSFDAGIQNRVSASTKVDEVSQHRFDPCTGCKCYVSRKSPSVCPTATWHSWWFNNEQYALTLDRTVRKGDNVIGPIVRSSGVSNTVFSFPITFGIKRVMSPKFTILVYYVREDGEVVADSMEYDVEICFTAKIFDNIGEYTNPWYGPNTRLYEDDYKYCLGKMKKGEGGVMPGDERWRYLSEYVDALEAFKISGSLVMTDRHLESRPCRRREKDEKAEQERGICWTREAGAGQEKWRLYKRGRGWTRQTEARLQSQKLDKRDRGWATDTEDGLQSQRLDKRDRGWTRNTEAIKAGLERHRLD</sequence>
<feature type="domain" description="Alpha-2-macroglobulin bait region" evidence="2">
    <location>
        <begin position="96"/>
        <end position="152"/>
    </location>
</feature>
<evidence type="ECO:0000259" key="2">
    <source>
        <dbReference type="Pfam" id="PF07703"/>
    </source>
</evidence>
<dbReference type="Gene3D" id="2.60.40.1930">
    <property type="match status" value="1"/>
</dbReference>
<comment type="caution">
    <text evidence="3">The sequence shown here is derived from an EMBL/GenBank/DDBJ whole genome shotgun (WGS) entry which is preliminary data.</text>
</comment>
<keyword evidence="4" id="KW-1185">Reference proteome</keyword>
<evidence type="ECO:0000313" key="4">
    <source>
        <dbReference type="Proteomes" id="UP000735302"/>
    </source>
</evidence>
<protein>
    <submittedName>
        <fullName evidence="3">Alpha 2 macroglobulin</fullName>
    </submittedName>
</protein>
<reference evidence="3 4" key="1">
    <citation type="journal article" date="2021" name="Elife">
        <title>Chloroplast acquisition without the gene transfer in kleptoplastic sea slugs, Plakobranchus ocellatus.</title>
        <authorList>
            <person name="Maeda T."/>
            <person name="Takahashi S."/>
            <person name="Yoshida T."/>
            <person name="Shimamura S."/>
            <person name="Takaki Y."/>
            <person name="Nagai Y."/>
            <person name="Toyoda A."/>
            <person name="Suzuki Y."/>
            <person name="Arimoto A."/>
            <person name="Ishii H."/>
            <person name="Satoh N."/>
            <person name="Nishiyama T."/>
            <person name="Hasebe M."/>
            <person name="Maruyama T."/>
            <person name="Minagawa J."/>
            <person name="Obokata J."/>
            <person name="Shigenobu S."/>
        </authorList>
    </citation>
    <scope>NUCLEOTIDE SEQUENCE [LARGE SCALE GENOMIC DNA]</scope>
</reference>